<organism evidence="2 3">
    <name type="scientific">Xylanibacter rodentium</name>
    <dbReference type="NCBI Taxonomy" id="2736289"/>
    <lineage>
        <taxon>Bacteria</taxon>
        <taxon>Pseudomonadati</taxon>
        <taxon>Bacteroidota</taxon>
        <taxon>Bacteroidia</taxon>
        <taxon>Bacteroidales</taxon>
        <taxon>Prevotellaceae</taxon>
        <taxon>Xylanibacter</taxon>
    </lineage>
</organism>
<reference evidence="2 3" key="1">
    <citation type="submission" date="2020-05" db="EMBL/GenBank/DDBJ databases">
        <title>Distinct polysaccharide utilization as determinants for interspecies competition between intestinal Prevotella spp.</title>
        <authorList>
            <person name="Galvez E.J.C."/>
            <person name="Iljazovic A."/>
            <person name="Strowig T."/>
        </authorList>
    </citation>
    <scope>NUCLEOTIDE SEQUENCE [LARGE SCALE GENOMIC DNA]</scope>
    <source>
        <strain evidence="2 3">PROD</strain>
    </source>
</reference>
<dbReference type="Proteomes" id="UP001193734">
    <property type="component" value="Unassembled WGS sequence"/>
</dbReference>
<comment type="caution">
    <text evidence="2">The sequence shown here is derived from an EMBL/GenBank/DDBJ whole genome shotgun (WGS) entry which is preliminary data.</text>
</comment>
<dbReference type="SUPFAM" id="SSF82153">
    <property type="entry name" value="FAS1 domain"/>
    <property type="match status" value="2"/>
</dbReference>
<dbReference type="Pfam" id="PF02469">
    <property type="entry name" value="Fasciclin"/>
    <property type="match status" value="1"/>
</dbReference>
<dbReference type="PANTHER" id="PTHR10900">
    <property type="entry name" value="PERIOSTIN-RELATED"/>
    <property type="match status" value="1"/>
</dbReference>
<dbReference type="InterPro" id="IPR050904">
    <property type="entry name" value="Adhesion/Biosynth-related"/>
</dbReference>
<feature type="domain" description="FAS1" evidence="1">
    <location>
        <begin position="652"/>
        <end position="845"/>
    </location>
</feature>
<keyword evidence="3" id="KW-1185">Reference proteome</keyword>
<gene>
    <name evidence="2" type="ORF">HPS55_03945</name>
</gene>
<protein>
    <recommendedName>
        <fullName evidence="1">FAS1 domain-containing protein</fullName>
    </recommendedName>
</protein>
<evidence type="ECO:0000313" key="3">
    <source>
        <dbReference type="Proteomes" id="UP001193734"/>
    </source>
</evidence>
<sequence>MAIKYFSLSSGGTSLARHTRKRLGALALVMAGMTGLGLSSCSEYDLDERTPSNWGNSIYSYLAGNGNYTNMTRIIDDLGYTAVLNKTGSKTLFVADDDAFARFYANNSFGVRSYEQLSEAQKRMLLFGAMINNSYQLNYLCNTEGPVEGACMRRLSALSPYDSVPRLRPEDMPDNKYWKHLKSQPFTYCFKDLTYIPMIHFMEKFLANNKITNEDYDFLYNNETNRKPGQASVNGLQVVEEDIRCSNGFINRTEEVMTPLQNMAEIISQKPVASRWNSFLERFSAPDSVEEASIRLGLSWPAEKAYQKRFFSEWSQGGRPYSTTADGTVIDDAELLTFDPGWNEYYAGQNTTADVELQRNMALMMVPSDEALDYYWRDGAGSILRERYGTWEAVPDNVIAELVNNNMQKYLTSCVPSKFPTMLNKSNDPMNITTNDVDSVWLGCNGAIYLTNKVFAPTSFVSVMYPLIVFNDNYKILWWIINQHRYDALLNSLTSTYSLMVPSSNAVLQYVDPCSYGKTDLEMLRFHYDNATKEPYASVHKYDPATGVVGDSIDEKRGYWGLDRRLEFLLKDHVVVGDIEDGHEYYKTMGNSIIRVKDASKGAGGMTIEGTYQMNDNLRPIPVSHIYNQTKEQTGGNGKTYILDEQPILGTRQSVKKILEATPEFSEFAGLLEASGLIENNYKDKTCGDNYINVFNSYQYTVYVPTNESIRNLINDGKLPDPEQIDEKREAGINVTADSTKLVNFVKYHIQDNALVIGGRNESSLYETALIDTRTNSFVRLSVTADDKEISIKDGKNNTRRVVKTSPAVYNRFAREYIYPGKSAKDATDIETNSSIVIHQIDGPLMYE</sequence>
<dbReference type="EMBL" id="JABKKE010000004">
    <property type="protein sequence ID" value="NPE13486.1"/>
    <property type="molecule type" value="Genomic_DNA"/>
</dbReference>
<dbReference type="PANTHER" id="PTHR10900:SF77">
    <property type="entry name" value="FI19380P1"/>
    <property type="match status" value="1"/>
</dbReference>
<proteinExistence type="predicted"/>
<name>A0ABX2AUY5_9BACT</name>
<evidence type="ECO:0000313" key="2">
    <source>
        <dbReference type="EMBL" id="NPE13486.1"/>
    </source>
</evidence>
<dbReference type="RefSeq" id="WP_172176362.1">
    <property type="nucleotide sequence ID" value="NZ_CASGIA010000006.1"/>
</dbReference>
<accession>A0ABX2AUY5</accession>
<dbReference type="PROSITE" id="PS50213">
    <property type="entry name" value="FAS1"/>
    <property type="match status" value="2"/>
</dbReference>
<dbReference type="Gene3D" id="2.30.180.10">
    <property type="entry name" value="FAS1 domain"/>
    <property type="match status" value="2"/>
</dbReference>
<evidence type="ECO:0000259" key="1">
    <source>
        <dbReference type="PROSITE" id="PS50213"/>
    </source>
</evidence>
<dbReference type="InterPro" id="IPR000782">
    <property type="entry name" value="FAS1_domain"/>
</dbReference>
<dbReference type="GeneID" id="82156912"/>
<feature type="domain" description="FAS1" evidence="1">
    <location>
        <begin position="55"/>
        <end position="257"/>
    </location>
</feature>
<dbReference type="InterPro" id="IPR036378">
    <property type="entry name" value="FAS1_dom_sf"/>
</dbReference>